<dbReference type="Gene3D" id="3.30.1340.30">
    <property type="match status" value="1"/>
</dbReference>
<evidence type="ECO:0000256" key="1">
    <source>
        <dbReference type="SAM" id="MobiDB-lite"/>
    </source>
</evidence>
<organism evidence="3 4">
    <name type="scientific">Pseudomonas chlororaphis</name>
    <dbReference type="NCBI Taxonomy" id="587753"/>
    <lineage>
        <taxon>Bacteria</taxon>
        <taxon>Pseudomonadati</taxon>
        <taxon>Pseudomonadota</taxon>
        <taxon>Gammaproteobacteria</taxon>
        <taxon>Pseudomonadales</taxon>
        <taxon>Pseudomonadaceae</taxon>
        <taxon>Pseudomonas</taxon>
    </lineage>
</organism>
<gene>
    <name evidence="3" type="ORF">PCL1606_21460</name>
</gene>
<name>A0A0D5XY03_9PSED</name>
<reference evidence="3 4" key="1">
    <citation type="journal article" date="2015" name="Mol. Plant Microbe Interact.">
        <title>Comparative Genomic Analysis of Pseudomonas chlororaphis PCL1606 Reveals New Insight into Antifungal Compounds Involved in Biocontrol.</title>
        <authorList>
            <person name="Calderon C.E."/>
            <person name="Ramos C."/>
            <person name="de Vicente A."/>
            <person name="Cazorla F.M."/>
        </authorList>
    </citation>
    <scope>NUCLEOTIDE SEQUENCE [LARGE SCALE GENOMIC DNA]</scope>
    <source>
        <strain evidence="3 4">PCL1606</strain>
    </source>
</reference>
<dbReference type="AlphaFoldDB" id="A0A0D5XY03"/>
<evidence type="ECO:0000313" key="4">
    <source>
        <dbReference type="Proteomes" id="UP000032748"/>
    </source>
</evidence>
<dbReference type="Pfam" id="PF04972">
    <property type="entry name" value="BON"/>
    <property type="match status" value="1"/>
</dbReference>
<accession>A0A0D5XY03</accession>
<evidence type="ECO:0000313" key="3">
    <source>
        <dbReference type="EMBL" id="AKA23599.1"/>
    </source>
</evidence>
<feature type="region of interest" description="Disordered" evidence="1">
    <location>
        <begin position="83"/>
        <end position="110"/>
    </location>
</feature>
<sequence>MQHYSQGLESVMHDVWLNTKVRSALTFAEPTRGLPIHVKTHAGKVTLSGRLATHKQCEQAISLTRGIQGVVDIDASDLQTHMFTPGSLPEAPDAEESREYEARASMKKDE</sequence>
<protein>
    <submittedName>
        <fullName evidence="3">Phospholipid-binding protein</fullName>
    </submittedName>
</protein>
<dbReference type="PROSITE" id="PS50914">
    <property type="entry name" value="BON"/>
    <property type="match status" value="1"/>
</dbReference>
<proteinExistence type="predicted"/>
<dbReference type="KEGG" id="pcz:PCL1606_21460"/>
<feature type="compositionally biased region" description="Basic and acidic residues" evidence="1">
    <location>
        <begin position="95"/>
        <end position="110"/>
    </location>
</feature>
<dbReference type="EMBL" id="CP011110">
    <property type="protein sequence ID" value="AKA23599.1"/>
    <property type="molecule type" value="Genomic_DNA"/>
</dbReference>
<evidence type="ECO:0000259" key="2">
    <source>
        <dbReference type="PROSITE" id="PS50914"/>
    </source>
</evidence>
<dbReference type="PATRIC" id="fig|587753.10.peg.2144"/>
<dbReference type="InterPro" id="IPR007055">
    <property type="entry name" value="BON_dom"/>
</dbReference>
<dbReference type="Proteomes" id="UP000032748">
    <property type="component" value="Chromosome"/>
</dbReference>
<feature type="domain" description="BON" evidence="2">
    <location>
        <begin position="13"/>
        <end position="82"/>
    </location>
</feature>